<dbReference type="InterPro" id="IPR011009">
    <property type="entry name" value="Kinase-like_dom_sf"/>
</dbReference>
<keyword evidence="11" id="KW-0325">Glycoprotein</keyword>
<gene>
    <name evidence="14" type="ORF">C2845_PM17G14530</name>
</gene>
<dbReference type="Pfam" id="PF19584">
    <property type="entry name" value="MCAfunc"/>
    <property type="match status" value="1"/>
</dbReference>
<feature type="region of interest" description="Disordered" evidence="12">
    <location>
        <begin position="481"/>
        <end position="500"/>
    </location>
</feature>
<feature type="domain" description="Protein kinase" evidence="13">
    <location>
        <begin position="193"/>
        <end position="474"/>
    </location>
</feature>
<protein>
    <submittedName>
        <fullName evidence="14">Proline-rich receptor-like protein kinase PERK2 isoform X2</fullName>
    </submittedName>
</protein>
<comment type="subcellular location">
    <subcellularLocation>
        <location evidence="1">Membrane</location>
        <topology evidence="1">Single-pass type I membrane protein</topology>
    </subcellularLocation>
</comment>
<keyword evidence="2" id="KW-0723">Serine/threonine-protein kinase</keyword>
<dbReference type="PANTHER" id="PTHR27006">
    <property type="entry name" value="PROMASTIGOTE SURFACE ANTIGEN PROTEIN PSA"/>
    <property type="match status" value="1"/>
</dbReference>
<evidence type="ECO:0000259" key="13">
    <source>
        <dbReference type="PROSITE" id="PS50011"/>
    </source>
</evidence>
<dbReference type="InterPro" id="IPR045766">
    <property type="entry name" value="MCAfunc"/>
</dbReference>
<name>A0A3L6Q110_PANMI</name>
<reference evidence="15" key="1">
    <citation type="journal article" date="2019" name="Nat. Commun.">
        <title>The genome of broomcorn millet.</title>
        <authorList>
            <person name="Zou C."/>
            <person name="Miki D."/>
            <person name="Li D."/>
            <person name="Tang Q."/>
            <person name="Xiao L."/>
            <person name="Rajput S."/>
            <person name="Deng P."/>
            <person name="Jia W."/>
            <person name="Huang R."/>
            <person name="Zhang M."/>
            <person name="Sun Y."/>
            <person name="Hu J."/>
            <person name="Fu X."/>
            <person name="Schnable P.S."/>
            <person name="Li F."/>
            <person name="Zhang H."/>
            <person name="Feng B."/>
            <person name="Zhu X."/>
            <person name="Liu R."/>
            <person name="Schnable J.C."/>
            <person name="Zhu J.-K."/>
            <person name="Zhang H."/>
        </authorList>
    </citation>
    <scope>NUCLEOTIDE SEQUENCE [LARGE SCALE GENOMIC DNA]</scope>
</reference>
<dbReference type="Proteomes" id="UP000275267">
    <property type="component" value="Unassembled WGS sequence"/>
</dbReference>
<feature type="compositionally biased region" description="Polar residues" evidence="12">
    <location>
        <begin position="491"/>
        <end position="500"/>
    </location>
</feature>
<evidence type="ECO:0000256" key="7">
    <source>
        <dbReference type="ARBA" id="ARBA00022777"/>
    </source>
</evidence>
<keyword evidence="15" id="KW-1185">Reference proteome</keyword>
<dbReference type="GO" id="GO:0005524">
    <property type="term" value="F:ATP binding"/>
    <property type="evidence" value="ECO:0007669"/>
    <property type="project" value="UniProtKB-KW"/>
</dbReference>
<keyword evidence="6" id="KW-0547">Nucleotide-binding</keyword>
<keyword evidence="10" id="KW-0472">Membrane</keyword>
<evidence type="ECO:0000256" key="8">
    <source>
        <dbReference type="ARBA" id="ARBA00022840"/>
    </source>
</evidence>
<dbReference type="Pfam" id="PF00069">
    <property type="entry name" value="Pkinase"/>
    <property type="match status" value="1"/>
</dbReference>
<dbReference type="GO" id="GO:0007166">
    <property type="term" value="P:cell surface receptor signaling pathway"/>
    <property type="evidence" value="ECO:0007669"/>
    <property type="project" value="InterPro"/>
</dbReference>
<evidence type="ECO:0000256" key="11">
    <source>
        <dbReference type="ARBA" id="ARBA00023180"/>
    </source>
</evidence>
<dbReference type="InterPro" id="IPR000719">
    <property type="entry name" value="Prot_kinase_dom"/>
</dbReference>
<feature type="compositionally biased region" description="Basic and acidic residues" evidence="12">
    <location>
        <begin position="152"/>
        <end position="162"/>
    </location>
</feature>
<dbReference type="GO" id="GO:0016020">
    <property type="term" value="C:membrane"/>
    <property type="evidence" value="ECO:0007669"/>
    <property type="project" value="UniProtKB-SubCell"/>
</dbReference>
<evidence type="ECO:0000256" key="9">
    <source>
        <dbReference type="ARBA" id="ARBA00022989"/>
    </source>
</evidence>
<dbReference type="InterPro" id="IPR036537">
    <property type="entry name" value="Adaptor_Cbl_N_dom_sf"/>
</dbReference>
<dbReference type="CDD" id="cd21037">
    <property type="entry name" value="MLKL_NTD"/>
    <property type="match status" value="1"/>
</dbReference>
<keyword evidence="7" id="KW-0418">Kinase</keyword>
<dbReference type="SUPFAM" id="SSF56112">
    <property type="entry name" value="Protein kinase-like (PK-like)"/>
    <property type="match status" value="1"/>
</dbReference>
<dbReference type="PANTHER" id="PTHR27006:SF601">
    <property type="entry name" value="PROTEIN KINASE DOMAIN-CONTAINING PROTEIN"/>
    <property type="match status" value="1"/>
</dbReference>
<proteinExistence type="predicted"/>
<evidence type="ECO:0000256" key="3">
    <source>
        <dbReference type="ARBA" id="ARBA00022679"/>
    </source>
</evidence>
<keyword evidence="5" id="KW-0732">Signal</keyword>
<evidence type="ECO:0000313" key="15">
    <source>
        <dbReference type="Proteomes" id="UP000275267"/>
    </source>
</evidence>
<comment type="caution">
    <text evidence="14">The sequence shown here is derived from an EMBL/GenBank/DDBJ whole genome shotgun (WGS) entry which is preliminary data.</text>
</comment>
<dbReference type="InterPro" id="IPR059179">
    <property type="entry name" value="MLKL-like_MCAfunc"/>
</dbReference>
<dbReference type="OrthoDB" id="689907at2759"/>
<evidence type="ECO:0000256" key="5">
    <source>
        <dbReference type="ARBA" id="ARBA00022729"/>
    </source>
</evidence>
<keyword evidence="4" id="KW-0812">Transmembrane</keyword>
<dbReference type="Gene3D" id="3.30.200.20">
    <property type="entry name" value="Phosphorylase Kinase, domain 1"/>
    <property type="match status" value="1"/>
</dbReference>
<feature type="region of interest" description="Disordered" evidence="12">
    <location>
        <begin position="149"/>
        <end position="174"/>
    </location>
</feature>
<keyword evidence="8" id="KW-0067">ATP-binding</keyword>
<dbReference type="GO" id="GO:0004674">
    <property type="term" value="F:protein serine/threonine kinase activity"/>
    <property type="evidence" value="ECO:0007669"/>
    <property type="project" value="UniProtKB-KW"/>
</dbReference>
<evidence type="ECO:0000256" key="1">
    <source>
        <dbReference type="ARBA" id="ARBA00004479"/>
    </source>
</evidence>
<dbReference type="FunFam" id="1.10.510.10:FF:000590">
    <property type="entry name" value="PR5-like receptor kinase"/>
    <property type="match status" value="1"/>
</dbReference>
<dbReference type="Gene3D" id="1.10.510.10">
    <property type="entry name" value="Transferase(Phosphotransferase) domain 1"/>
    <property type="match status" value="1"/>
</dbReference>
<evidence type="ECO:0000256" key="4">
    <source>
        <dbReference type="ARBA" id="ARBA00022692"/>
    </source>
</evidence>
<sequence>MADPVVIVEKIIEIAITITDAMETVRENKKECRGIEKLVRRVSDLLSLLKESEMMRHRAVGGPLKDLGDAVSRAHDVVAACQGRNIMCLFCKAGKLAKKLSQAKSDISQGMMLAIFATQAAAVFVATKGQQNVLNSTVEVLAPVSAPTSSVEDVRPKSDEGNNKPAETEGPPPPLPGLTKFTLFELKDATHNFSEKNKIGSSEFGTVYKGVLHDGLMVAIKKFQDPPQFLVGRLSAKLRIASKLQSKDVEGSGNNNKYIIRVLGYGHECAWGNESLETHIFLVEEYLPNRSMDKIISGYGLHWSSRFRIIQGLLQALHYLHEQNIIHVNVKPANVLLDSDMNPKITDFGISRMLEKLIIHDNNIAGTVGYMPPEYILEGTLSRKYDVYSFGVTLLETISGMCKAEPAHHHASVLWAWNARESQQMGDLFDPSLFEESQLTEINRCLEIGLLCTQFEPAERPTMAEVLEMLNGKIQLATPKQPEYTKERITTSKGTSSHKV</sequence>
<evidence type="ECO:0000256" key="10">
    <source>
        <dbReference type="ARBA" id="ARBA00023136"/>
    </source>
</evidence>
<keyword evidence="3" id="KW-0808">Transferase</keyword>
<organism evidence="14 15">
    <name type="scientific">Panicum miliaceum</name>
    <name type="common">Proso millet</name>
    <name type="synonym">Broomcorn millet</name>
    <dbReference type="NCBI Taxonomy" id="4540"/>
    <lineage>
        <taxon>Eukaryota</taxon>
        <taxon>Viridiplantae</taxon>
        <taxon>Streptophyta</taxon>
        <taxon>Embryophyta</taxon>
        <taxon>Tracheophyta</taxon>
        <taxon>Spermatophyta</taxon>
        <taxon>Magnoliopsida</taxon>
        <taxon>Liliopsida</taxon>
        <taxon>Poales</taxon>
        <taxon>Poaceae</taxon>
        <taxon>PACMAD clade</taxon>
        <taxon>Panicoideae</taxon>
        <taxon>Panicodae</taxon>
        <taxon>Paniceae</taxon>
        <taxon>Panicinae</taxon>
        <taxon>Panicum</taxon>
        <taxon>Panicum sect. Panicum</taxon>
    </lineage>
</organism>
<evidence type="ECO:0000313" key="14">
    <source>
        <dbReference type="EMBL" id="RLM69665.1"/>
    </source>
</evidence>
<dbReference type="STRING" id="4540.A0A3L6Q110"/>
<accession>A0A3L6Q110</accession>
<evidence type="ECO:0000256" key="6">
    <source>
        <dbReference type="ARBA" id="ARBA00022741"/>
    </source>
</evidence>
<evidence type="ECO:0000256" key="2">
    <source>
        <dbReference type="ARBA" id="ARBA00022527"/>
    </source>
</evidence>
<dbReference type="PROSITE" id="PS50011">
    <property type="entry name" value="PROTEIN_KINASE_DOM"/>
    <property type="match status" value="1"/>
</dbReference>
<dbReference type="EMBL" id="PQIB02000014">
    <property type="protein sequence ID" value="RLM69665.1"/>
    <property type="molecule type" value="Genomic_DNA"/>
</dbReference>
<evidence type="ECO:0000256" key="12">
    <source>
        <dbReference type="SAM" id="MobiDB-lite"/>
    </source>
</evidence>
<keyword evidence="9" id="KW-1133">Transmembrane helix</keyword>
<dbReference type="AlphaFoldDB" id="A0A3L6Q110"/>
<dbReference type="Gene3D" id="1.20.930.20">
    <property type="entry name" value="Adaptor protein Cbl, N-terminal domain"/>
    <property type="match status" value="1"/>
</dbReference>